<accession>A0A292Q2Z0</accession>
<dbReference type="GO" id="GO:0031931">
    <property type="term" value="C:TORC1 complex"/>
    <property type="evidence" value="ECO:0007669"/>
    <property type="project" value="InterPro"/>
</dbReference>
<feature type="compositionally biased region" description="Polar residues" evidence="1">
    <location>
        <begin position="211"/>
        <end position="226"/>
    </location>
</feature>
<feature type="compositionally biased region" description="Low complexity" evidence="1">
    <location>
        <begin position="15"/>
        <end position="68"/>
    </location>
</feature>
<dbReference type="PANTHER" id="PTHR22794:SF2">
    <property type="entry name" value="THAP DOMAIN-CONTAINING PROTEIN 11"/>
    <property type="match status" value="1"/>
</dbReference>
<feature type="compositionally biased region" description="Low complexity" evidence="1">
    <location>
        <begin position="136"/>
        <end position="147"/>
    </location>
</feature>
<gene>
    <name evidence="2" type="ORF">GSTUAT00002942001</name>
</gene>
<evidence type="ECO:0000313" key="3">
    <source>
        <dbReference type="Proteomes" id="UP001412239"/>
    </source>
</evidence>
<keyword evidence="3" id="KW-1185">Reference proteome</keyword>
<name>A0A292Q2Z0_9PEZI</name>
<feature type="compositionally biased region" description="Polar residues" evidence="1">
    <location>
        <begin position="335"/>
        <end position="346"/>
    </location>
</feature>
<protein>
    <submittedName>
        <fullName evidence="2">Uncharacterized protein</fullName>
    </submittedName>
</protein>
<dbReference type="EMBL" id="LN890979">
    <property type="protein sequence ID" value="CUS13027.1"/>
    <property type="molecule type" value="Genomic_DNA"/>
</dbReference>
<evidence type="ECO:0000313" key="2">
    <source>
        <dbReference type="EMBL" id="CUS13027.1"/>
    </source>
</evidence>
<feature type="region of interest" description="Disordered" evidence="1">
    <location>
        <begin position="1"/>
        <end position="228"/>
    </location>
</feature>
<feature type="region of interest" description="Disordered" evidence="1">
    <location>
        <begin position="246"/>
        <end position="266"/>
    </location>
</feature>
<dbReference type="Pfam" id="PF10452">
    <property type="entry name" value="TCO89"/>
    <property type="match status" value="1"/>
</dbReference>
<dbReference type="PANTHER" id="PTHR22794">
    <property type="entry name" value="THAP DOMAIN PROTEIN 11"/>
    <property type="match status" value="1"/>
</dbReference>
<dbReference type="Proteomes" id="UP001412239">
    <property type="component" value="Unassembled WGS sequence"/>
</dbReference>
<feature type="compositionally biased region" description="Gly residues" evidence="1">
    <location>
        <begin position="148"/>
        <end position="163"/>
    </location>
</feature>
<dbReference type="AlphaFoldDB" id="A0A292Q2Z0"/>
<reference evidence="2" key="1">
    <citation type="submission" date="2015-10" db="EMBL/GenBank/DDBJ databases">
        <authorList>
            <person name="Regsiter A."/>
            <person name="william w."/>
        </authorList>
    </citation>
    <scope>NUCLEOTIDE SEQUENCE</scope>
    <source>
        <strain evidence="2">Montdore</strain>
    </source>
</reference>
<dbReference type="GO" id="GO:0031929">
    <property type="term" value="P:TOR signaling"/>
    <property type="evidence" value="ECO:0007669"/>
    <property type="project" value="InterPro"/>
</dbReference>
<feature type="compositionally biased region" description="Gly residues" evidence="1">
    <location>
        <begin position="1"/>
        <end position="14"/>
    </location>
</feature>
<feature type="compositionally biased region" description="Low complexity" evidence="1">
    <location>
        <begin position="164"/>
        <end position="205"/>
    </location>
</feature>
<organism evidence="2 3">
    <name type="scientific">Tuber aestivum</name>
    <name type="common">summer truffle</name>
    <dbReference type="NCBI Taxonomy" id="59557"/>
    <lineage>
        <taxon>Eukaryota</taxon>
        <taxon>Fungi</taxon>
        <taxon>Dikarya</taxon>
        <taxon>Ascomycota</taxon>
        <taxon>Pezizomycotina</taxon>
        <taxon>Pezizomycetes</taxon>
        <taxon>Pezizales</taxon>
        <taxon>Tuberaceae</taxon>
        <taxon>Tuber</taxon>
    </lineage>
</organism>
<feature type="region of interest" description="Disordered" evidence="1">
    <location>
        <begin position="310"/>
        <end position="346"/>
    </location>
</feature>
<dbReference type="GO" id="GO:0000329">
    <property type="term" value="C:fungal-type vacuole membrane"/>
    <property type="evidence" value="ECO:0007669"/>
    <property type="project" value="TreeGrafter"/>
</dbReference>
<proteinExistence type="predicted"/>
<dbReference type="InterPro" id="IPR018857">
    <property type="entry name" value="TORC1_cplx_su_TCO89"/>
</dbReference>
<feature type="compositionally biased region" description="Polar residues" evidence="1">
    <location>
        <begin position="88"/>
        <end position="101"/>
    </location>
</feature>
<evidence type="ECO:0000256" key="1">
    <source>
        <dbReference type="SAM" id="MobiDB-lite"/>
    </source>
</evidence>
<sequence length="346" mass="36703">MGAGRGTGSDGGGDAPSATITSPSQQLQRKQQQQQQLTSQPAPAQSKPQSQNQSQNGGNGNANTQPPTAKELHAHLLLPHTKPPSATIPPQVNHESISTHTKIQHTPPPPNAPITPAHSPPNSHDQPLTSRFIDFSNSQGGASISPSSGGGARRSGNAGGGDGAPPSTAASLPTPNRHKSSSVPKTPTDPPSTTSTTASKTTPAAIAVKPSRTQQKLWLQRQSSQHEPPVAIPHHAYLSQVSYQNPQTHSQSHHHTYHPTTTSHSPSAALSIPLSRGIHPARLTKEFERVNREYLNTRRFMNPILDSLERTATGRNPDRRIPRRGHASDAGGNTMGLSQSLKETGR</sequence>